<accession>A0A9J6GKC0</accession>
<dbReference type="Proteomes" id="UP000821853">
    <property type="component" value="Chromosome 5"/>
</dbReference>
<keyword evidence="2" id="KW-1185">Reference proteome</keyword>
<dbReference type="GO" id="GO:0005829">
    <property type="term" value="C:cytosol"/>
    <property type="evidence" value="ECO:0007669"/>
    <property type="project" value="TreeGrafter"/>
</dbReference>
<evidence type="ECO:0000313" key="1">
    <source>
        <dbReference type="EMBL" id="KAH9374912.1"/>
    </source>
</evidence>
<dbReference type="GO" id="GO:0022008">
    <property type="term" value="P:neurogenesis"/>
    <property type="evidence" value="ECO:0007669"/>
    <property type="project" value="TreeGrafter"/>
</dbReference>
<dbReference type="VEuPathDB" id="VectorBase:HLOH_056757"/>
<dbReference type="PANTHER" id="PTHR45774:SF4">
    <property type="entry name" value="AXUNDEAD, ISOFORM F"/>
    <property type="match status" value="1"/>
</dbReference>
<organism evidence="1 2">
    <name type="scientific">Haemaphysalis longicornis</name>
    <name type="common">Bush tick</name>
    <dbReference type="NCBI Taxonomy" id="44386"/>
    <lineage>
        <taxon>Eukaryota</taxon>
        <taxon>Metazoa</taxon>
        <taxon>Ecdysozoa</taxon>
        <taxon>Arthropoda</taxon>
        <taxon>Chelicerata</taxon>
        <taxon>Arachnida</taxon>
        <taxon>Acari</taxon>
        <taxon>Parasitiformes</taxon>
        <taxon>Ixodida</taxon>
        <taxon>Ixodoidea</taxon>
        <taxon>Ixodidae</taxon>
        <taxon>Haemaphysalinae</taxon>
        <taxon>Haemaphysalis</taxon>
    </lineage>
</organism>
<reference evidence="1 2" key="1">
    <citation type="journal article" date="2020" name="Cell">
        <title>Large-Scale Comparative Analyses of Tick Genomes Elucidate Their Genetic Diversity and Vector Capacities.</title>
        <authorList>
            <consortium name="Tick Genome and Microbiome Consortium (TIGMIC)"/>
            <person name="Jia N."/>
            <person name="Wang J."/>
            <person name="Shi W."/>
            <person name="Du L."/>
            <person name="Sun Y."/>
            <person name="Zhan W."/>
            <person name="Jiang J.F."/>
            <person name="Wang Q."/>
            <person name="Zhang B."/>
            <person name="Ji P."/>
            <person name="Bell-Sakyi L."/>
            <person name="Cui X.M."/>
            <person name="Yuan T.T."/>
            <person name="Jiang B.G."/>
            <person name="Yang W.F."/>
            <person name="Lam T.T."/>
            <person name="Chang Q.C."/>
            <person name="Ding S.J."/>
            <person name="Wang X.J."/>
            <person name="Zhu J.G."/>
            <person name="Ruan X.D."/>
            <person name="Zhao L."/>
            <person name="Wei J.T."/>
            <person name="Ye R.Z."/>
            <person name="Que T.C."/>
            <person name="Du C.H."/>
            <person name="Zhou Y.H."/>
            <person name="Cheng J.X."/>
            <person name="Dai P.F."/>
            <person name="Guo W.B."/>
            <person name="Han X.H."/>
            <person name="Huang E.J."/>
            <person name="Li L.F."/>
            <person name="Wei W."/>
            <person name="Gao Y.C."/>
            <person name="Liu J.Z."/>
            <person name="Shao H.Z."/>
            <person name="Wang X."/>
            <person name="Wang C.C."/>
            <person name="Yang T.C."/>
            <person name="Huo Q.B."/>
            <person name="Li W."/>
            <person name="Chen H.Y."/>
            <person name="Chen S.E."/>
            <person name="Zhou L.G."/>
            <person name="Ni X.B."/>
            <person name="Tian J.H."/>
            <person name="Sheng Y."/>
            <person name="Liu T."/>
            <person name="Pan Y.S."/>
            <person name="Xia L.Y."/>
            <person name="Li J."/>
            <person name="Zhao F."/>
            <person name="Cao W.C."/>
        </authorList>
    </citation>
    <scope>NUCLEOTIDE SEQUENCE [LARGE SCALE GENOMIC DNA]</scope>
    <source>
        <strain evidence="1">HaeL-2018</strain>
    </source>
</reference>
<dbReference type="AlphaFoldDB" id="A0A9J6GKC0"/>
<dbReference type="PANTHER" id="PTHR45774">
    <property type="entry name" value="BTB/POZ DOMAIN-CONTAINING"/>
    <property type="match status" value="1"/>
</dbReference>
<comment type="caution">
    <text evidence="1">The sequence shown here is derived from an EMBL/GenBank/DDBJ whole genome shotgun (WGS) entry which is preliminary data.</text>
</comment>
<sequence>MCNTWRACILCRYLYGGEPAFVDVLEAAYTRTAARKYKVEGLELKSKQYITENLTAENVCPLLDYLFLVEEVDIDDFLINIIKHDTCGVINSEAFADSSLKTVQTVLRYASKVPEVFLAERAYQWIQDNLAEDPDLFSDVLRELRLLTLRPIDFVYGPSEWDILDYEERYAIFSNIVREASSSLPEWVNKTRRPRTPPP</sequence>
<dbReference type="EMBL" id="JABSTR010000007">
    <property type="protein sequence ID" value="KAH9374912.1"/>
    <property type="molecule type" value="Genomic_DNA"/>
</dbReference>
<evidence type="ECO:0000313" key="2">
    <source>
        <dbReference type="Proteomes" id="UP000821853"/>
    </source>
</evidence>
<dbReference type="OrthoDB" id="45365at2759"/>
<proteinExistence type="predicted"/>
<gene>
    <name evidence="1" type="ORF">HPB48_016116</name>
</gene>
<name>A0A9J6GKC0_HAELO</name>
<protein>
    <submittedName>
        <fullName evidence="1">Uncharacterized protein</fullName>
    </submittedName>
</protein>